<name>A0A6M3Y0F2_9ZZZZ</name>
<protein>
    <submittedName>
        <fullName evidence="1">Uncharacterized protein</fullName>
    </submittedName>
</protein>
<gene>
    <name evidence="1" type="ORF">TM448B04642_0005</name>
</gene>
<dbReference type="AlphaFoldDB" id="A0A6M3Y0F2"/>
<organism evidence="1">
    <name type="scientific">viral metagenome</name>
    <dbReference type="NCBI Taxonomy" id="1070528"/>
    <lineage>
        <taxon>unclassified sequences</taxon>
        <taxon>metagenomes</taxon>
        <taxon>organismal metagenomes</taxon>
    </lineage>
</organism>
<dbReference type="EMBL" id="MT145096">
    <property type="protein sequence ID" value="QJI03532.1"/>
    <property type="molecule type" value="Genomic_DNA"/>
</dbReference>
<sequence length="380" mass="42255">MYWQQRYLKEGRTFESATTGLETVDLPKTGLLSGLELRVWGTCGTGADKPDVWLHNRLKKIELIVNGSKVVKSLSGDQLLADMLYKKTPLYSHDMKNMSGASAEEFFFINLGRFYHDLDYMLDLGKVNDPELRIDYDFGMTSHNGWTNGVAMSAAPSYSLIPHILREPEVPPKGYIKTSEVSRFTGAASKKENMKLPMGPVYANLYLQSFYASQGIGYLLDKLELNINNDALIPMRVGATELAAEVARMYGLLQWSEQASYKGGQAYPMALEQGVFQPSPMGLVAYETRYFDLWGQANTIAFKDTATGLTPYTGNLNLAFTLLGIFPFSVSAIPVFDLMDEKTWIRSADLGDLWLRVEGNASMGTSVALKLLADEVVTAY</sequence>
<accession>A0A6M3Y0F2</accession>
<proteinExistence type="predicted"/>
<reference evidence="1" key="1">
    <citation type="submission" date="2020-03" db="EMBL/GenBank/DDBJ databases">
        <title>The deep terrestrial virosphere.</title>
        <authorList>
            <person name="Holmfeldt K."/>
            <person name="Nilsson E."/>
            <person name="Simone D."/>
            <person name="Lopez-Fernandez M."/>
            <person name="Wu X."/>
            <person name="de Brujin I."/>
            <person name="Lundin D."/>
            <person name="Andersson A."/>
            <person name="Bertilsson S."/>
            <person name="Dopson M."/>
        </authorList>
    </citation>
    <scope>NUCLEOTIDE SEQUENCE</scope>
    <source>
        <strain evidence="1">TM448B04642</strain>
    </source>
</reference>
<evidence type="ECO:0000313" key="1">
    <source>
        <dbReference type="EMBL" id="QJI03532.1"/>
    </source>
</evidence>